<name>A0A6A4HUA2_9AGAR</name>
<proteinExistence type="predicted"/>
<feature type="non-terminal residue" evidence="1">
    <location>
        <position position="1"/>
    </location>
</feature>
<sequence>EVAVQAAYVAQQQLDGYSAAVEHAVRRKGVFDKRLLKKEHREVVFRKGDLVQVYRSDLDHTFKTEKKILPKWSTPKRVTER</sequence>
<dbReference type="AlphaFoldDB" id="A0A6A4HUA2"/>
<evidence type="ECO:0000313" key="1">
    <source>
        <dbReference type="EMBL" id="KAE9401300.1"/>
    </source>
</evidence>
<dbReference type="EMBL" id="ML769447">
    <property type="protein sequence ID" value="KAE9401300.1"/>
    <property type="molecule type" value="Genomic_DNA"/>
</dbReference>
<reference evidence="1" key="1">
    <citation type="journal article" date="2019" name="Environ. Microbiol.">
        <title>Fungal ecological strategies reflected in gene transcription - a case study of two litter decomposers.</title>
        <authorList>
            <person name="Barbi F."/>
            <person name="Kohler A."/>
            <person name="Barry K."/>
            <person name="Baskaran P."/>
            <person name="Daum C."/>
            <person name="Fauchery L."/>
            <person name="Ihrmark K."/>
            <person name="Kuo A."/>
            <person name="LaButti K."/>
            <person name="Lipzen A."/>
            <person name="Morin E."/>
            <person name="Grigoriev I.V."/>
            <person name="Henrissat B."/>
            <person name="Lindahl B."/>
            <person name="Martin F."/>
        </authorList>
    </citation>
    <scope>NUCLEOTIDE SEQUENCE</scope>
    <source>
        <strain evidence="1">JB14</strain>
    </source>
</reference>
<gene>
    <name evidence="1" type="ORF">BT96DRAFT_754128</name>
</gene>
<organism evidence="1 2">
    <name type="scientific">Gymnopus androsaceus JB14</name>
    <dbReference type="NCBI Taxonomy" id="1447944"/>
    <lineage>
        <taxon>Eukaryota</taxon>
        <taxon>Fungi</taxon>
        <taxon>Dikarya</taxon>
        <taxon>Basidiomycota</taxon>
        <taxon>Agaricomycotina</taxon>
        <taxon>Agaricomycetes</taxon>
        <taxon>Agaricomycetidae</taxon>
        <taxon>Agaricales</taxon>
        <taxon>Marasmiineae</taxon>
        <taxon>Omphalotaceae</taxon>
        <taxon>Gymnopus</taxon>
    </lineage>
</organism>
<keyword evidence="2" id="KW-1185">Reference proteome</keyword>
<dbReference type="OrthoDB" id="3237746at2759"/>
<dbReference type="Proteomes" id="UP000799118">
    <property type="component" value="Unassembled WGS sequence"/>
</dbReference>
<protein>
    <submittedName>
        <fullName evidence="1">Uncharacterized protein</fullName>
    </submittedName>
</protein>
<accession>A0A6A4HUA2</accession>
<feature type="non-terminal residue" evidence="1">
    <location>
        <position position="81"/>
    </location>
</feature>
<evidence type="ECO:0000313" key="2">
    <source>
        <dbReference type="Proteomes" id="UP000799118"/>
    </source>
</evidence>